<sequence length="157" mass="18107">MTKKGLSCKAAGMESELLDAEDYASVLRATQLLSSRYLHGMTLNARMEAWAEFVADVEEGFDTMWAWEFDNDMAHRDWLHDAWPILTERVCQLRQSELDALDERFRVATAPIKPFGMSQSAMSQQARWWQFRYPRLVTGDPAEELPATWSPVPTYID</sequence>
<organism evidence="1 2">
    <name type="scientific">Streptomyces poriferorum</name>
    <dbReference type="NCBI Taxonomy" id="2798799"/>
    <lineage>
        <taxon>Bacteria</taxon>
        <taxon>Bacillati</taxon>
        <taxon>Actinomycetota</taxon>
        <taxon>Actinomycetes</taxon>
        <taxon>Kitasatosporales</taxon>
        <taxon>Streptomycetaceae</taxon>
        <taxon>Streptomyces</taxon>
    </lineage>
</organism>
<name>A0ABY9J371_9ACTN</name>
<reference evidence="1 2" key="1">
    <citation type="submission" date="2023-03" db="EMBL/GenBank/DDBJ databases">
        <title>Isolation and description of six Streptomyces strains from soil environments, able to metabolize different microbial glucans.</title>
        <authorList>
            <person name="Widen T."/>
            <person name="Larsbrink J."/>
        </authorList>
    </citation>
    <scope>NUCLEOTIDE SEQUENCE [LARGE SCALE GENOMIC DNA]</scope>
    <source>
        <strain evidence="1 2">Alt2</strain>
    </source>
</reference>
<proteinExistence type="predicted"/>
<protein>
    <submittedName>
        <fullName evidence="1">Uncharacterized protein</fullName>
    </submittedName>
</protein>
<dbReference type="Proteomes" id="UP001235744">
    <property type="component" value="Chromosome"/>
</dbReference>
<evidence type="ECO:0000313" key="1">
    <source>
        <dbReference type="EMBL" id="WLQ61489.1"/>
    </source>
</evidence>
<gene>
    <name evidence="1" type="ORF">P8A19_41550</name>
</gene>
<dbReference type="RefSeq" id="WP_306106261.1">
    <property type="nucleotide sequence ID" value="NZ_CP120988.1"/>
</dbReference>
<dbReference type="EMBL" id="CP120988">
    <property type="protein sequence ID" value="WLQ61489.1"/>
    <property type="molecule type" value="Genomic_DNA"/>
</dbReference>
<evidence type="ECO:0000313" key="2">
    <source>
        <dbReference type="Proteomes" id="UP001235744"/>
    </source>
</evidence>
<keyword evidence="2" id="KW-1185">Reference proteome</keyword>
<accession>A0ABY9J371</accession>